<sequence length="192" mass="19464">MTTLALVPSAVRRRGILAEASLLAAGVAFIGLSAQLVLPLPFTPVPVTGQTFAVLLVGGVYGTVRGAAVLLTYLVAGIAGAPFFAAAGSGVAHLLSPSGGYLVGMVLAAVLVGTLAERGWDRRLSTSGLAMVMGNLVIYAVGLLWLGASLGTSVVDTLALGALPFVLGDLIKIALATAVLPAAWRLVDRFRD</sequence>
<feature type="transmembrane region" description="Helical" evidence="3">
    <location>
        <begin position="128"/>
        <end position="146"/>
    </location>
</feature>
<dbReference type="OrthoDB" id="1496139at2"/>
<comment type="similarity">
    <text evidence="1 2">Belongs to the BioY family.</text>
</comment>
<keyword evidence="2" id="KW-1003">Cell membrane</keyword>
<evidence type="ECO:0000256" key="1">
    <source>
        <dbReference type="ARBA" id="ARBA00010692"/>
    </source>
</evidence>
<reference evidence="5" key="1">
    <citation type="submission" date="2013-08" db="EMBL/GenBank/DDBJ databases">
        <title>Intrasporangium oryzae NRRL B-24470.</title>
        <authorList>
            <person name="Liu H."/>
            <person name="Wang G."/>
        </authorList>
    </citation>
    <scope>NUCLEOTIDE SEQUENCE [LARGE SCALE GENOMIC DNA]</scope>
    <source>
        <strain evidence="5">Q5-1</strain>
    </source>
</reference>
<evidence type="ECO:0000313" key="5">
    <source>
        <dbReference type="Proteomes" id="UP000019494"/>
    </source>
</evidence>
<dbReference type="Proteomes" id="UP000019494">
    <property type="component" value="Unassembled WGS sequence"/>
</dbReference>
<keyword evidence="2 3" id="KW-0472">Membrane</keyword>
<keyword evidence="3" id="KW-0812">Transmembrane</keyword>
<dbReference type="PATRIC" id="fig|584657.3.peg.2792"/>
<keyword evidence="2" id="KW-0813">Transport</keyword>
<dbReference type="Gene3D" id="1.10.1760.20">
    <property type="match status" value="1"/>
</dbReference>
<dbReference type="EMBL" id="AWQS01000123">
    <property type="protein sequence ID" value="EWT05324.1"/>
    <property type="molecule type" value="Genomic_DNA"/>
</dbReference>
<dbReference type="RefSeq" id="WP_034717872.1">
    <property type="nucleotide sequence ID" value="NZ_AWQS01000123.1"/>
</dbReference>
<comment type="subcellular location">
    <subcellularLocation>
        <location evidence="2">Cell membrane</location>
        <topology evidence="2">Multi-pass membrane protein</topology>
    </subcellularLocation>
</comment>
<dbReference type="InterPro" id="IPR003784">
    <property type="entry name" value="BioY"/>
</dbReference>
<protein>
    <recommendedName>
        <fullName evidence="2">Biotin transporter</fullName>
    </recommendedName>
</protein>
<dbReference type="PANTHER" id="PTHR34295">
    <property type="entry name" value="BIOTIN TRANSPORTER BIOY"/>
    <property type="match status" value="1"/>
</dbReference>
<dbReference type="AlphaFoldDB" id="W9GN41"/>
<dbReference type="PANTHER" id="PTHR34295:SF1">
    <property type="entry name" value="BIOTIN TRANSPORTER BIOY"/>
    <property type="match status" value="1"/>
</dbReference>
<feature type="transmembrane region" description="Helical" evidence="3">
    <location>
        <begin position="71"/>
        <end position="92"/>
    </location>
</feature>
<dbReference type="GO" id="GO:0015225">
    <property type="term" value="F:biotin transmembrane transporter activity"/>
    <property type="evidence" value="ECO:0007669"/>
    <property type="project" value="UniProtKB-UniRule"/>
</dbReference>
<dbReference type="GO" id="GO:0005886">
    <property type="term" value="C:plasma membrane"/>
    <property type="evidence" value="ECO:0007669"/>
    <property type="project" value="UniProtKB-SubCell"/>
</dbReference>
<organism evidence="4 5">
    <name type="scientific">Intrasporangium chromatireducens Q5-1</name>
    <dbReference type="NCBI Taxonomy" id="584657"/>
    <lineage>
        <taxon>Bacteria</taxon>
        <taxon>Bacillati</taxon>
        <taxon>Actinomycetota</taxon>
        <taxon>Actinomycetes</taxon>
        <taxon>Micrococcales</taxon>
        <taxon>Intrasporangiaceae</taxon>
        <taxon>Intrasporangium</taxon>
    </lineage>
</organism>
<dbReference type="PIRSF" id="PIRSF016661">
    <property type="entry name" value="BioY"/>
    <property type="match status" value="1"/>
</dbReference>
<feature type="transmembrane region" description="Helical" evidence="3">
    <location>
        <begin position="44"/>
        <end position="64"/>
    </location>
</feature>
<keyword evidence="3" id="KW-1133">Transmembrane helix</keyword>
<feature type="transmembrane region" description="Helical" evidence="3">
    <location>
        <begin position="98"/>
        <end position="116"/>
    </location>
</feature>
<dbReference type="Pfam" id="PF02632">
    <property type="entry name" value="BioY"/>
    <property type="match status" value="1"/>
</dbReference>
<evidence type="ECO:0000256" key="2">
    <source>
        <dbReference type="PIRNR" id="PIRNR016661"/>
    </source>
</evidence>
<evidence type="ECO:0000313" key="4">
    <source>
        <dbReference type="EMBL" id="EWT05324.1"/>
    </source>
</evidence>
<name>W9GN41_9MICO</name>
<evidence type="ECO:0000256" key="3">
    <source>
        <dbReference type="SAM" id="Phobius"/>
    </source>
</evidence>
<feature type="transmembrane region" description="Helical" evidence="3">
    <location>
        <begin position="20"/>
        <end position="38"/>
    </location>
</feature>
<gene>
    <name evidence="4" type="ORF">N864_05390</name>
</gene>
<accession>W9GN41</accession>
<comment type="caution">
    <text evidence="4">The sequence shown here is derived from an EMBL/GenBank/DDBJ whole genome shotgun (WGS) entry which is preliminary data.</text>
</comment>
<keyword evidence="5" id="KW-1185">Reference proteome</keyword>
<feature type="transmembrane region" description="Helical" evidence="3">
    <location>
        <begin position="158"/>
        <end position="184"/>
    </location>
</feature>
<proteinExistence type="inferred from homology"/>